<name>A0A6A6STX0_9PLEO</name>
<dbReference type="EMBL" id="MU004437">
    <property type="protein sequence ID" value="KAF2651030.1"/>
    <property type="molecule type" value="Genomic_DNA"/>
</dbReference>
<dbReference type="AlphaFoldDB" id="A0A6A6STX0"/>
<accession>A0A6A6STX0</accession>
<proteinExistence type="predicted"/>
<reference evidence="1" key="1">
    <citation type="journal article" date="2020" name="Stud. Mycol.">
        <title>101 Dothideomycetes genomes: a test case for predicting lifestyles and emergence of pathogens.</title>
        <authorList>
            <person name="Haridas S."/>
            <person name="Albert R."/>
            <person name="Binder M."/>
            <person name="Bloem J."/>
            <person name="Labutti K."/>
            <person name="Salamov A."/>
            <person name="Andreopoulos B."/>
            <person name="Baker S."/>
            <person name="Barry K."/>
            <person name="Bills G."/>
            <person name="Bluhm B."/>
            <person name="Cannon C."/>
            <person name="Castanera R."/>
            <person name="Culley D."/>
            <person name="Daum C."/>
            <person name="Ezra D."/>
            <person name="Gonzalez J."/>
            <person name="Henrissat B."/>
            <person name="Kuo A."/>
            <person name="Liang C."/>
            <person name="Lipzen A."/>
            <person name="Lutzoni F."/>
            <person name="Magnuson J."/>
            <person name="Mondo S."/>
            <person name="Nolan M."/>
            <person name="Ohm R."/>
            <person name="Pangilinan J."/>
            <person name="Park H.-J."/>
            <person name="Ramirez L."/>
            <person name="Alfaro M."/>
            <person name="Sun H."/>
            <person name="Tritt A."/>
            <person name="Yoshinaga Y."/>
            <person name="Zwiers L.-H."/>
            <person name="Turgeon B."/>
            <person name="Goodwin S."/>
            <person name="Spatafora J."/>
            <person name="Crous P."/>
            <person name="Grigoriev I."/>
        </authorList>
    </citation>
    <scope>NUCLEOTIDE SEQUENCE</scope>
    <source>
        <strain evidence="1">CBS 122681</strain>
    </source>
</reference>
<evidence type="ECO:0000313" key="2">
    <source>
        <dbReference type="Proteomes" id="UP000799324"/>
    </source>
</evidence>
<keyword evidence="2" id="KW-1185">Reference proteome</keyword>
<organism evidence="1 2">
    <name type="scientific">Lophiostoma macrostomum CBS 122681</name>
    <dbReference type="NCBI Taxonomy" id="1314788"/>
    <lineage>
        <taxon>Eukaryota</taxon>
        <taxon>Fungi</taxon>
        <taxon>Dikarya</taxon>
        <taxon>Ascomycota</taxon>
        <taxon>Pezizomycotina</taxon>
        <taxon>Dothideomycetes</taxon>
        <taxon>Pleosporomycetidae</taxon>
        <taxon>Pleosporales</taxon>
        <taxon>Lophiostomataceae</taxon>
        <taxon>Lophiostoma</taxon>
    </lineage>
</organism>
<evidence type="ECO:0008006" key="3">
    <source>
        <dbReference type="Google" id="ProtNLM"/>
    </source>
</evidence>
<gene>
    <name evidence="1" type="ORF">K491DRAFT_707283</name>
</gene>
<evidence type="ECO:0000313" key="1">
    <source>
        <dbReference type="EMBL" id="KAF2651030.1"/>
    </source>
</evidence>
<dbReference type="OrthoDB" id="5378679at2759"/>
<protein>
    <recommendedName>
        <fullName evidence="3">Nucleic acid-binding protein</fullName>
    </recommendedName>
</protein>
<sequence>MRLKTLNGAPLSEHLDFSAEILLKSDDLEASIRNFLDGNVGSSLNLLPSDEPASASELPPDDTYLDDTTRTLEQYPTQARTFLEHSLILHDTLLSSQVAMDPDTDSQNEADQTVSSNSFLSTGSSFDSFNTNLSEPSQRRSQFQAPVLQLPERIVVTSLDNLPSVKHVQSIYPATPTAILLCTVTERLELREVTTRKSGQRMLLQEMVVADETRSNFRVSFWFRPQGESNSRQAQQQQELGKTIDHLQLGDIVLLRNIVLSIFRDTLHGQSLRPSINKARTTVEVLRRADGSFGYRHVLPVAVDQKFVKVKGWARGHVAGVYQEKKRLAGPQEVEVAHGRPAKRMIRMDDELPPDTLEAV</sequence>
<dbReference type="Proteomes" id="UP000799324">
    <property type="component" value="Unassembled WGS sequence"/>
</dbReference>